<sequence>MPAPEQQDPANKNEGVVALELTHFNEQGRARMVDISDKEVTSRTAVAQTSVKMNPETLERIKEGKVGKGDVLAVAQVAAVMAAKKTSDWIPMCHPLPLTGINIAFSDNGTDELYIEGTVKTTGKTGVEMEALTAVSCAALTIYDMCKALQKDMVIGPTRLISKTGGKSGDYRIS</sequence>
<evidence type="ECO:0000256" key="6">
    <source>
        <dbReference type="HAMAP-Rule" id="MF_01224"/>
    </source>
</evidence>
<dbReference type="PANTHER" id="PTHR22960">
    <property type="entry name" value="MOLYBDOPTERIN COFACTOR SYNTHESIS PROTEIN A"/>
    <property type="match status" value="1"/>
</dbReference>
<comment type="subunit">
    <text evidence="6">Homohexamer; trimer of dimers.</text>
</comment>
<dbReference type="PANTHER" id="PTHR22960:SF29">
    <property type="entry name" value="CYCLIC PYRANOPTERIN MONOPHOSPHATE SYNTHASE"/>
    <property type="match status" value="1"/>
</dbReference>
<evidence type="ECO:0000259" key="7">
    <source>
        <dbReference type="Pfam" id="PF01967"/>
    </source>
</evidence>
<dbReference type="CDD" id="cd01420">
    <property type="entry name" value="MoaC_PE"/>
    <property type="match status" value="1"/>
</dbReference>
<comment type="caution">
    <text evidence="8">The sequence shown here is derived from an EMBL/GenBank/DDBJ whole genome shotgun (WGS) entry which is preliminary data.</text>
</comment>
<protein>
    <recommendedName>
        <fullName evidence="3 6">Cyclic pyranopterin monophosphate synthase</fullName>
        <ecNumber evidence="3 6">4.6.1.17</ecNumber>
    </recommendedName>
    <alternativeName>
        <fullName evidence="6">Molybdenum cofactor biosynthesis protein C</fullName>
    </alternativeName>
</protein>
<dbReference type="EMBL" id="JACXIY010000025">
    <property type="protein sequence ID" value="MBD2870998.1"/>
    <property type="molecule type" value="Genomic_DNA"/>
</dbReference>
<comment type="pathway">
    <text evidence="2 6">Cofactor biosynthesis; molybdopterin biosynthesis.</text>
</comment>
<evidence type="ECO:0000313" key="9">
    <source>
        <dbReference type="Proteomes" id="UP000632125"/>
    </source>
</evidence>
<keyword evidence="9" id="KW-1185">Reference proteome</keyword>
<reference evidence="8" key="1">
    <citation type="submission" date="2020-09" db="EMBL/GenBank/DDBJ databases">
        <title>A novel bacterium of genus Paenibacillus, isolated from South China Sea.</title>
        <authorList>
            <person name="Huang H."/>
            <person name="Mo K."/>
            <person name="Hu Y."/>
        </authorList>
    </citation>
    <scope>NUCLEOTIDE SEQUENCE</scope>
    <source>
        <strain evidence="8">IB182493</strain>
    </source>
</reference>
<dbReference type="InterPro" id="IPR047594">
    <property type="entry name" value="MoaC_bact/euk"/>
</dbReference>
<evidence type="ECO:0000256" key="1">
    <source>
        <dbReference type="ARBA" id="ARBA00001637"/>
    </source>
</evidence>
<feature type="active site" evidence="6">
    <location>
        <position position="144"/>
    </location>
</feature>
<accession>A0A927CQK8</accession>
<dbReference type="Proteomes" id="UP000632125">
    <property type="component" value="Unassembled WGS sequence"/>
</dbReference>
<feature type="domain" description="Molybdopterin cofactor biosynthesis C (MoaC)" evidence="7">
    <location>
        <begin position="32"/>
        <end position="166"/>
    </location>
</feature>
<dbReference type="NCBIfam" id="NF006870">
    <property type="entry name" value="PRK09364.1"/>
    <property type="match status" value="1"/>
</dbReference>
<comment type="function">
    <text evidence="6">Catalyzes the conversion of (8S)-3',8-cyclo-7,8-dihydroguanosine 5'-triphosphate to cyclic pyranopterin monophosphate (cPMP).</text>
</comment>
<gene>
    <name evidence="6 8" type="primary">moaC</name>
    <name evidence="8" type="ORF">IDH41_20640</name>
</gene>
<comment type="catalytic activity">
    <reaction evidence="1 6">
        <text>(8S)-3',8-cyclo-7,8-dihydroguanosine 5'-triphosphate = cyclic pyranopterin phosphate + diphosphate</text>
        <dbReference type="Rhea" id="RHEA:49580"/>
        <dbReference type="ChEBI" id="CHEBI:33019"/>
        <dbReference type="ChEBI" id="CHEBI:59648"/>
        <dbReference type="ChEBI" id="CHEBI:131766"/>
        <dbReference type="EC" id="4.6.1.17"/>
    </reaction>
</comment>
<feature type="binding site" evidence="6">
    <location>
        <begin position="92"/>
        <end position="94"/>
    </location>
    <ligand>
        <name>substrate</name>
    </ligand>
</feature>
<dbReference type="SUPFAM" id="SSF55040">
    <property type="entry name" value="Molybdenum cofactor biosynthesis protein C, MoaC"/>
    <property type="match status" value="1"/>
</dbReference>
<dbReference type="NCBIfam" id="TIGR00581">
    <property type="entry name" value="moaC"/>
    <property type="match status" value="1"/>
</dbReference>
<name>A0A927CQK8_9BACL</name>
<evidence type="ECO:0000256" key="4">
    <source>
        <dbReference type="ARBA" id="ARBA00023150"/>
    </source>
</evidence>
<keyword evidence="4 6" id="KW-0501">Molybdenum cofactor biosynthesis</keyword>
<dbReference type="InterPro" id="IPR002820">
    <property type="entry name" value="Mopterin_CF_biosynth-C_dom"/>
</dbReference>
<dbReference type="GO" id="GO:0006777">
    <property type="term" value="P:Mo-molybdopterin cofactor biosynthetic process"/>
    <property type="evidence" value="ECO:0007669"/>
    <property type="project" value="UniProtKB-UniRule"/>
</dbReference>
<dbReference type="EC" id="4.6.1.17" evidence="3 6"/>
<proteinExistence type="inferred from homology"/>
<evidence type="ECO:0000256" key="2">
    <source>
        <dbReference type="ARBA" id="ARBA00005046"/>
    </source>
</evidence>
<dbReference type="InterPro" id="IPR036522">
    <property type="entry name" value="MoaC_sf"/>
</dbReference>
<comment type="similarity">
    <text evidence="6">Belongs to the MoaC family.</text>
</comment>
<dbReference type="HAMAP" id="MF_01224_B">
    <property type="entry name" value="MoaC_B"/>
    <property type="match status" value="1"/>
</dbReference>
<organism evidence="8 9">
    <name type="scientific">Paenibacillus arenilitoris</name>
    <dbReference type="NCBI Taxonomy" id="2772299"/>
    <lineage>
        <taxon>Bacteria</taxon>
        <taxon>Bacillati</taxon>
        <taxon>Bacillota</taxon>
        <taxon>Bacilli</taxon>
        <taxon>Bacillales</taxon>
        <taxon>Paenibacillaceae</taxon>
        <taxon>Paenibacillus</taxon>
    </lineage>
</organism>
<dbReference type="GO" id="GO:0061799">
    <property type="term" value="F:cyclic pyranopterin monophosphate synthase activity"/>
    <property type="evidence" value="ECO:0007669"/>
    <property type="project" value="UniProtKB-UniRule"/>
</dbReference>
<evidence type="ECO:0000256" key="3">
    <source>
        <dbReference type="ARBA" id="ARBA00012575"/>
    </source>
</evidence>
<dbReference type="InterPro" id="IPR050105">
    <property type="entry name" value="MoCo_biosynth_MoaA/MoaC"/>
</dbReference>
<dbReference type="Pfam" id="PF01967">
    <property type="entry name" value="MoaC"/>
    <property type="match status" value="1"/>
</dbReference>
<dbReference type="InterPro" id="IPR023045">
    <property type="entry name" value="MoaC"/>
</dbReference>
<evidence type="ECO:0000313" key="8">
    <source>
        <dbReference type="EMBL" id="MBD2870998.1"/>
    </source>
</evidence>
<dbReference type="AlphaFoldDB" id="A0A927CQK8"/>
<feature type="binding site" evidence="6">
    <location>
        <begin position="129"/>
        <end position="130"/>
    </location>
    <ligand>
        <name>substrate</name>
    </ligand>
</feature>
<evidence type="ECO:0000256" key="5">
    <source>
        <dbReference type="ARBA" id="ARBA00023239"/>
    </source>
</evidence>
<keyword evidence="5 6" id="KW-0456">Lyase</keyword>
<dbReference type="Gene3D" id="3.30.70.640">
    <property type="entry name" value="Molybdopterin cofactor biosynthesis C (MoaC) domain"/>
    <property type="match status" value="1"/>
</dbReference>